<feature type="compositionally biased region" description="Low complexity" evidence="1">
    <location>
        <begin position="23"/>
        <end position="34"/>
    </location>
</feature>
<feature type="non-terminal residue" evidence="2">
    <location>
        <position position="1"/>
    </location>
</feature>
<evidence type="ECO:0000313" key="2">
    <source>
        <dbReference type="EMBL" id="VDP82299.1"/>
    </source>
</evidence>
<dbReference type="Proteomes" id="UP000269396">
    <property type="component" value="Unassembled WGS sequence"/>
</dbReference>
<keyword evidence="3" id="KW-1185">Reference proteome</keyword>
<proteinExistence type="predicted"/>
<evidence type="ECO:0000256" key="1">
    <source>
        <dbReference type="SAM" id="MobiDB-lite"/>
    </source>
</evidence>
<dbReference type="AlphaFoldDB" id="A0A183Q190"/>
<dbReference type="STRING" id="31246.A0A183Q190"/>
<gene>
    <name evidence="2" type="ORF">SMTD_LOCUS20377</name>
</gene>
<name>A0A183Q190_9TREM</name>
<organism evidence="2 3">
    <name type="scientific">Schistosoma mattheei</name>
    <dbReference type="NCBI Taxonomy" id="31246"/>
    <lineage>
        <taxon>Eukaryota</taxon>
        <taxon>Metazoa</taxon>
        <taxon>Spiralia</taxon>
        <taxon>Lophotrochozoa</taxon>
        <taxon>Platyhelminthes</taxon>
        <taxon>Trematoda</taxon>
        <taxon>Digenea</taxon>
        <taxon>Strigeidida</taxon>
        <taxon>Schistosomatoidea</taxon>
        <taxon>Schistosomatidae</taxon>
        <taxon>Schistosoma</taxon>
    </lineage>
</organism>
<evidence type="ECO:0000313" key="3">
    <source>
        <dbReference type="Proteomes" id="UP000269396"/>
    </source>
</evidence>
<accession>A0A183Q190</accession>
<sequence>NCIPQVDGNVDTFHTDSDGDNQSSSTSTYSSNTTVLKAKGERNRPRKRRCLSLRLPRKHISTTQIMNTQSTCTTTSIISSFSSSSLQLNDIDTSVSTDHVSLNKSTSIVNKNQSVFEENLLTDLNNSTTCHSSTVINYSVVSCFITNFTLTYKYHPANKSWNFVGLNKVFFLSKT</sequence>
<dbReference type="EMBL" id="UZAL01044288">
    <property type="protein sequence ID" value="VDP82299.1"/>
    <property type="molecule type" value="Genomic_DNA"/>
</dbReference>
<feature type="region of interest" description="Disordered" evidence="1">
    <location>
        <begin position="1"/>
        <end position="46"/>
    </location>
</feature>
<protein>
    <submittedName>
        <fullName evidence="2">Uncharacterized protein</fullName>
    </submittedName>
</protein>
<reference evidence="2 3" key="1">
    <citation type="submission" date="2018-11" db="EMBL/GenBank/DDBJ databases">
        <authorList>
            <consortium name="Pathogen Informatics"/>
        </authorList>
    </citation>
    <scope>NUCLEOTIDE SEQUENCE [LARGE SCALE GENOMIC DNA]</scope>
    <source>
        <strain>Denwood</strain>
        <strain evidence="3">Zambia</strain>
    </source>
</reference>